<feature type="compositionally biased region" description="Pro residues" evidence="1">
    <location>
        <begin position="73"/>
        <end position="87"/>
    </location>
</feature>
<protein>
    <submittedName>
        <fullName evidence="2">Uncharacterized protein</fullName>
    </submittedName>
</protein>
<proteinExistence type="predicted"/>
<dbReference type="Proteomes" id="UP001172102">
    <property type="component" value="Unassembled WGS sequence"/>
</dbReference>
<evidence type="ECO:0000313" key="3">
    <source>
        <dbReference type="Proteomes" id="UP001172102"/>
    </source>
</evidence>
<comment type="caution">
    <text evidence="2">The sequence shown here is derived from an EMBL/GenBank/DDBJ whole genome shotgun (WGS) entry which is preliminary data.</text>
</comment>
<reference evidence="2" key="1">
    <citation type="submission" date="2023-06" db="EMBL/GenBank/DDBJ databases">
        <title>Genome-scale phylogeny and comparative genomics of the fungal order Sordariales.</title>
        <authorList>
            <consortium name="Lawrence Berkeley National Laboratory"/>
            <person name="Hensen N."/>
            <person name="Bonometti L."/>
            <person name="Westerberg I."/>
            <person name="Brannstrom I.O."/>
            <person name="Guillou S."/>
            <person name="Cros-Aarteil S."/>
            <person name="Calhoun S."/>
            <person name="Haridas S."/>
            <person name="Kuo A."/>
            <person name="Mondo S."/>
            <person name="Pangilinan J."/>
            <person name="Riley R."/>
            <person name="Labutti K."/>
            <person name="Andreopoulos B."/>
            <person name="Lipzen A."/>
            <person name="Chen C."/>
            <person name="Yanf M."/>
            <person name="Daum C."/>
            <person name="Ng V."/>
            <person name="Clum A."/>
            <person name="Steindorff A."/>
            <person name="Ohm R."/>
            <person name="Martin F."/>
            <person name="Silar P."/>
            <person name="Natvig D."/>
            <person name="Lalanne C."/>
            <person name="Gautier V."/>
            <person name="Ament-Velasquez S.L."/>
            <person name="Kruys A."/>
            <person name="Hutchinson M.I."/>
            <person name="Powell A.J."/>
            <person name="Barry K."/>
            <person name="Miller A.N."/>
            <person name="Grigoriev I.V."/>
            <person name="Debuchy R."/>
            <person name="Gladieux P."/>
            <person name="Thoren M.H."/>
            <person name="Johannesson H."/>
        </authorList>
    </citation>
    <scope>NUCLEOTIDE SEQUENCE</scope>
    <source>
        <strain evidence="2">SMH4607-1</strain>
    </source>
</reference>
<feature type="region of interest" description="Disordered" evidence="1">
    <location>
        <begin position="40"/>
        <end position="148"/>
    </location>
</feature>
<feature type="region of interest" description="Disordered" evidence="1">
    <location>
        <begin position="241"/>
        <end position="263"/>
    </location>
</feature>
<evidence type="ECO:0000313" key="2">
    <source>
        <dbReference type="EMBL" id="KAK0719396.1"/>
    </source>
</evidence>
<feature type="compositionally biased region" description="Basic and acidic residues" evidence="1">
    <location>
        <begin position="40"/>
        <end position="50"/>
    </location>
</feature>
<keyword evidence="3" id="KW-1185">Reference proteome</keyword>
<evidence type="ECO:0000256" key="1">
    <source>
        <dbReference type="SAM" id="MobiDB-lite"/>
    </source>
</evidence>
<sequence>MSDLNPNTMSVLQQHAAHGGNFSLDPESCYICNTAADIVRRDNGGSKDNPDSIYPDPTTLDAERLSYKRSRSPSPPSPPQPEPSPEPSPKRARCRRRRRRRCRSPSRATRDPAMPAPDPATTRKSSNTRATVKRAKTTPAAPPTPAPLPTIVYDPRGNPANHDIPGNGGPTHGLYLGSFLPGLTPHAAQGWTGPGAVTPGFLPPPANLYLGGASSFSPPPASPYLGGAGGFLSLLRVLPPAGEQRPFNPLQERHDDDEELSQP</sequence>
<name>A0AA40AP41_9PEZI</name>
<feature type="compositionally biased region" description="Basic residues" evidence="1">
    <location>
        <begin position="90"/>
        <end position="104"/>
    </location>
</feature>
<dbReference type="AlphaFoldDB" id="A0AA40AP41"/>
<dbReference type="EMBL" id="JAUKUA010000003">
    <property type="protein sequence ID" value="KAK0719396.1"/>
    <property type="molecule type" value="Genomic_DNA"/>
</dbReference>
<gene>
    <name evidence="2" type="ORF">B0H67DRAFT_642755</name>
</gene>
<organism evidence="2 3">
    <name type="scientific">Lasiosphaeris hirsuta</name>
    <dbReference type="NCBI Taxonomy" id="260670"/>
    <lineage>
        <taxon>Eukaryota</taxon>
        <taxon>Fungi</taxon>
        <taxon>Dikarya</taxon>
        <taxon>Ascomycota</taxon>
        <taxon>Pezizomycotina</taxon>
        <taxon>Sordariomycetes</taxon>
        <taxon>Sordariomycetidae</taxon>
        <taxon>Sordariales</taxon>
        <taxon>Lasiosphaeriaceae</taxon>
        <taxon>Lasiosphaeris</taxon>
    </lineage>
</organism>
<accession>A0AA40AP41</accession>
<feature type="compositionally biased region" description="Low complexity" evidence="1">
    <location>
        <begin position="105"/>
        <end position="123"/>
    </location>
</feature>